<dbReference type="eggNOG" id="COG1573">
    <property type="taxonomic scope" value="Bacteria"/>
</dbReference>
<feature type="domain" description="Uracil-DNA glycosylase-like" evidence="13">
    <location>
        <begin position="136"/>
        <end position="286"/>
    </location>
</feature>
<proteinExistence type="inferred from homology"/>
<dbReference type="InterPro" id="IPR005122">
    <property type="entry name" value="Uracil-DNA_glycosylase-like"/>
</dbReference>
<evidence type="ECO:0000256" key="10">
    <source>
        <dbReference type="ARBA" id="ARBA00023014"/>
    </source>
</evidence>
<dbReference type="InterPro" id="IPR036895">
    <property type="entry name" value="Uracil-DNA_glycosylase-like_sf"/>
</dbReference>
<dbReference type="PANTHER" id="PTHR33693:SF1">
    <property type="entry name" value="TYPE-4 URACIL-DNA GLYCOSYLASE"/>
    <property type="match status" value="1"/>
</dbReference>
<evidence type="ECO:0000256" key="8">
    <source>
        <dbReference type="ARBA" id="ARBA00022801"/>
    </source>
</evidence>
<evidence type="ECO:0000256" key="6">
    <source>
        <dbReference type="ARBA" id="ARBA00022723"/>
    </source>
</evidence>
<reference evidence="14 15" key="2">
    <citation type="journal article" date="2013" name="Stand. Genomic Sci.">
        <title>Complete genome sequence of Halorhodospira halophila SL1.</title>
        <authorList>
            <person name="Challacombe J.F."/>
            <person name="Majid S."/>
            <person name="Deole R."/>
            <person name="Brettin T.S."/>
            <person name="Bruce D."/>
            <person name="Delano S.F."/>
            <person name="Detter J.C."/>
            <person name="Gleasner C.D."/>
            <person name="Han C.S."/>
            <person name="Misra M."/>
            <person name="Reitenga K.G."/>
            <person name="Mikhailova N."/>
            <person name="Woyke T."/>
            <person name="Pitluck S."/>
            <person name="Nolan M."/>
            <person name="Land M.L."/>
            <person name="Saunders E."/>
            <person name="Tapia R."/>
            <person name="Lapidus A."/>
            <person name="Ivanova N."/>
            <person name="Hoff W.D."/>
        </authorList>
    </citation>
    <scope>NUCLEOTIDE SEQUENCE [LARGE SCALE GENOMIC DNA]</scope>
    <source>
        <strain evidence="15">DSM 244 / SL1</strain>
    </source>
</reference>
<evidence type="ECO:0000313" key="15">
    <source>
        <dbReference type="Proteomes" id="UP000000647"/>
    </source>
</evidence>
<dbReference type="InterPro" id="IPR005273">
    <property type="entry name" value="Ura-DNA_glyco_family4"/>
</dbReference>
<feature type="compositionally biased region" description="Low complexity" evidence="12">
    <location>
        <begin position="28"/>
        <end position="44"/>
    </location>
</feature>
<keyword evidence="15" id="KW-1185">Reference proteome</keyword>
<evidence type="ECO:0000256" key="5">
    <source>
        <dbReference type="ARBA" id="ARBA00022485"/>
    </source>
</evidence>
<evidence type="ECO:0000256" key="9">
    <source>
        <dbReference type="ARBA" id="ARBA00023004"/>
    </source>
</evidence>
<evidence type="ECO:0000256" key="1">
    <source>
        <dbReference type="ARBA" id="ARBA00001400"/>
    </source>
</evidence>
<organism evidence="14 15">
    <name type="scientific">Halorhodospira halophila (strain DSM 244 / SL1)</name>
    <name type="common">Ectothiorhodospira halophila (strain DSM 244 / SL1)</name>
    <dbReference type="NCBI Taxonomy" id="349124"/>
    <lineage>
        <taxon>Bacteria</taxon>
        <taxon>Pseudomonadati</taxon>
        <taxon>Pseudomonadota</taxon>
        <taxon>Gammaproteobacteria</taxon>
        <taxon>Chromatiales</taxon>
        <taxon>Ectothiorhodospiraceae</taxon>
        <taxon>Halorhodospira</taxon>
    </lineage>
</organism>
<keyword evidence="6" id="KW-0479">Metal-binding</keyword>
<dbReference type="SMART" id="SM00986">
    <property type="entry name" value="UDG"/>
    <property type="match status" value="1"/>
</dbReference>
<keyword evidence="8" id="KW-0378">Hydrolase</keyword>
<dbReference type="Gene3D" id="3.40.470.10">
    <property type="entry name" value="Uracil-DNA glycosylase-like domain"/>
    <property type="match status" value="1"/>
</dbReference>
<keyword evidence="5" id="KW-0004">4Fe-4S</keyword>
<dbReference type="KEGG" id="hha:Hhal_0689"/>
<dbReference type="GO" id="GO:0004844">
    <property type="term" value="F:uracil DNA N-glycosylase activity"/>
    <property type="evidence" value="ECO:0007669"/>
    <property type="project" value="UniProtKB-EC"/>
</dbReference>
<dbReference type="OrthoDB" id="5290748at2"/>
<dbReference type="EC" id="3.2.2.27" evidence="3"/>
<dbReference type="SUPFAM" id="SSF52141">
    <property type="entry name" value="Uracil-DNA glycosylase-like"/>
    <property type="match status" value="1"/>
</dbReference>
<dbReference type="GO" id="GO:0046872">
    <property type="term" value="F:metal ion binding"/>
    <property type="evidence" value="ECO:0007669"/>
    <property type="project" value="UniProtKB-KW"/>
</dbReference>
<reference evidence="15" key="1">
    <citation type="submission" date="2006-12" db="EMBL/GenBank/DDBJ databases">
        <title>Complete sequence of Halorhodospira halophila SL1.</title>
        <authorList>
            <consortium name="US DOE Joint Genome Institute"/>
            <person name="Copeland A."/>
            <person name="Lucas S."/>
            <person name="Lapidus A."/>
            <person name="Barry K."/>
            <person name="Detter J.C."/>
            <person name="Glavina del Rio T."/>
            <person name="Hammon N."/>
            <person name="Israni S."/>
            <person name="Dalin E."/>
            <person name="Tice H."/>
            <person name="Pitluck S."/>
            <person name="Saunders E."/>
            <person name="Brettin T."/>
            <person name="Bruce D."/>
            <person name="Han C."/>
            <person name="Tapia R."/>
            <person name="Schmutz J."/>
            <person name="Larimer F."/>
            <person name="Land M."/>
            <person name="Hauser L."/>
            <person name="Kyrpides N."/>
            <person name="Mikhailova N."/>
            <person name="Hoff W."/>
            <person name="Richardson P."/>
        </authorList>
    </citation>
    <scope>NUCLEOTIDE SEQUENCE [LARGE SCALE GENOMIC DNA]</scope>
    <source>
        <strain evidence="15">DSM 244 / SL1</strain>
    </source>
</reference>
<dbReference type="RefSeq" id="WP_011813494.1">
    <property type="nucleotide sequence ID" value="NC_008789.1"/>
</dbReference>
<dbReference type="EMBL" id="CP000544">
    <property type="protein sequence ID" value="ABM61471.1"/>
    <property type="molecule type" value="Genomic_DNA"/>
</dbReference>
<dbReference type="NCBIfam" id="TIGR00758">
    <property type="entry name" value="UDG_fam4"/>
    <property type="match status" value="1"/>
</dbReference>
<keyword evidence="7" id="KW-0227">DNA damage</keyword>
<evidence type="ECO:0000256" key="12">
    <source>
        <dbReference type="SAM" id="MobiDB-lite"/>
    </source>
</evidence>
<keyword evidence="9" id="KW-0408">Iron</keyword>
<dbReference type="STRING" id="349124.Hhal_0689"/>
<comment type="similarity">
    <text evidence="2">Belongs to the uracil-DNA glycosylase (UDG) superfamily. Type 4 (UDGa) family.</text>
</comment>
<dbReference type="PANTHER" id="PTHR33693">
    <property type="entry name" value="TYPE-5 URACIL-DNA GLYCOSYLASE"/>
    <property type="match status" value="1"/>
</dbReference>
<dbReference type="GO" id="GO:0051539">
    <property type="term" value="F:4 iron, 4 sulfur cluster binding"/>
    <property type="evidence" value="ECO:0007669"/>
    <property type="project" value="UniProtKB-KW"/>
</dbReference>
<sequence>MDTRRLSYLRQLGVDCYIPRDAAVLEPAAPRQAPSADAAGAVSTPPGPAAPAGPRQEPVAPGAGAQTGSGRAGMEAGSAGGAEPASAPTTAPEPGGAPQAAAPEAGCEDLDWDALEARVAGCHACKLCEGRTQTVFGVGDRQADLVIIGEGPGAEEDRQGEPFVGRAGQLLDAMLAAIDRGRDRGGVYIGNIVKCRPPGNRDPRPDEVAACTPYLRRQLELLEPKAIVALGRVAAQQLLETKSPLAKLRGRVHHYGAQSIPVWVTYHPAYLLRSPGEKAKVWQDLKRIRGLVEE</sequence>
<evidence type="ECO:0000256" key="3">
    <source>
        <dbReference type="ARBA" id="ARBA00012030"/>
    </source>
</evidence>
<accession>A1WUV9</accession>
<feature type="compositionally biased region" description="Low complexity" evidence="12">
    <location>
        <begin position="72"/>
        <end position="104"/>
    </location>
</feature>
<protein>
    <recommendedName>
        <fullName evidence="4">Type-4 uracil-DNA glycosylase</fullName>
        <ecNumber evidence="3">3.2.2.27</ecNumber>
    </recommendedName>
</protein>
<feature type="region of interest" description="Disordered" evidence="12">
    <location>
        <begin position="28"/>
        <end position="104"/>
    </location>
</feature>
<name>A1WUV9_HALHL</name>
<dbReference type="AlphaFoldDB" id="A1WUV9"/>
<evidence type="ECO:0000313" key="14">
    <source>
        <dbReference type="EMBL" id="ABM61471.1"/>
    </source>
</evidence>
<dbReference type="HOGENOM" id="CLU_044815_1_0_6"/>
<evidence type="ECO:0000256" key="7">
    <source>
        <dbReference type="ARBA" id="ARBA00022763"/>
    </source>
</evidence>
<keyword evidence="11" id="KW-0234">DNA repair</keyword>
<evidence type="ECO:0000256" key="4">
    <source>
        <dbReference type="ARBA" id="ARBA00019403"/>
    </source>
</evidence>
<evidence type="ECO:0000256" key="11">
    <source>
        <dbReference type="ARBA" id="ARBA00023204"/>
    </source>
</evidence>
<dbReference type="SMART" id="SM00987">
    <property type="entry name" value="UreE_C"/>
    <property type="match status" value="1"/>
</dbReference>
<keyword evidence="10" id="KW-0411">Iron-sulfur</keyword>
<comment type="catalytic activity">
    <reaction evidence="1">
        <text>Hydrolyzes single-stranded DNA or mismatched double-stranded DNA and polynucleotides, releasing free uracil.</text>
        <dbReference type="EC" id="3.2.2.27"/>
    </reaction>
</comment>
<dbReference type="CDD" id="cd10030">
    <property type="entry name" value="UDG-F4_TTUDGA_SPO1dp_like"/>
    <property type="match status" value="1"/>
</dbReference>
<evidence type="ECO:0000259" key="13">
    <source>
        <dbReference type="SMART" id="SM00986"/>
    </source>
</evidence>
<dbReference type="InterPro" id="IPR051536">
    <property type="entry name" value="UDG_Type-4/5"/>
</dbReference>
<dbReference type="Proteomes" id="UP000000647">
    <property type="component" value="Chromosome"/>
</dbReference>
<dbReference type="GO" id="GO:0006281">
    <property type="term" value="P:DNA repair"/>
    <property type="evidence" value="ECO:0007669"/>
    <property type="project" value="UniProtKB-KW"/>
</dbReference>
<gene>
    <name evidence="14" type="ordered locus">Hhal_0689</name>
</gene>
<dbReference type="Pfam" id="PF03167">
    <property type="entry name" value="UDG"/>
    <property type="match status" value="1"/>
</dbReference>
<evidence type="ECO:0000256" key="2">
    <source>
        <dbReference type="ARBA" id="ARBA00006521"/>
    </source>
</evidence>